<protein>
    <recommendedName>
        <fullName evidence="8">Protein broad-minded</fullName>
    </recommendedName>
    <alternativeName>
        <fullName evidence="9">TBC1 domain family member 32</fullName>
    </alternativeName>
</protein>
<evidence type="ECO:0000313" key="15">
    <source>
        <dbReference type="Proteomes" id="UP001148018"/>
    </source>
</evidence>
<evidence type="ECO:0000256" key="1">
    <source>
        <dbReference type="ARBA" id="ARBA00004138"/>
    </source>
</evidence>
<dbReference type="Gene3D" id="1.10.472.80">
    <property type="entry name" value="Ypt/Rab-GAP domain of gyp1p, domain 3"/>
    <property type="match status" value="1"/>
</dbReference>
<comment type="subcellular location">
    <subcellularLocation>
        <location evidence="1">Cell projection</location>
        <location evidence="1">Cilium</location>
    </subcellularLocation>
    <subcellularLocation>
        <location evidence="2">Cytoplasm</location>
    </subcellularLocation>
</comment>
<feature type="domain" description="BROMI middle region" evidence="11">
    <location>
        <begin position="708"/>
        <end position="920"/>
    </location>
</feature>
<dbReference type="EMBL" id="JANIIK010000042">
    <property type="protein sequence ID" value="KAJ3606633.1"/>
    <property type="molecule type" value="Genomic_DNA"/>
</dbReference>
<proteinExistence type="predicted"/>
<comment type="function">
    <text evidence="7">Required for high-level Shh responses in the developing neural tube. Together with CDK20, controls the structure of the primary cilium by coordinating assembly of the ciliary membrane and axoneme, allowing GLI2 to be properly activated in response to Shh signaling.</text>
</comment>
<dbReference type="GO" id="GO:1905515">
    <property type="term" value="P:non-motile cilium assembly"/>
    <property type="evidence" value="ECO:0007669"/>
    <property type="project" value="TreeGrafter"/>
</dbReference>
<dbReference type="SUPFAM" id="SSF47923">
    <property type="entry name" value="Ypt/Rab-GAP domain of gyp1p"/>
    <property type="match status" value="1"/>
</dbReference>
<evidence type="ECO:0000313" key="14">
    <source>
        <dbReference type="EMBL" id="KAJ3606633.1"/>
    </source>
</evidence>
<dbReference type="InterPro" id="IPR039156">
    <property type="entry name" value="PHAF1/BROMI"/>
</dbReference>
<evidence type="ECO:0000256" key="6">
    <source>
        <dbReference type="ARBA" id="ARBA00023273"/>
    </source>
</evidence>
<evidence type="ECO:0000259" key="13">
    <source>
        <dbReference type="Pfam" id="PF23440"/>
    </source>
</evidence>
<reference evidence="14" key="1">
    <citation type="submission" date="2022-07" db="EMBL/GenBank/DDBJ databases">
        <title>Chromosome-level genome of Muraenolepis orangiensis.</title>
        <authorList>
            <person name="Kim J."/>
        </authorList>
    </citation>
    <scope>NUCLEOTIDE SEQUENCE</scope>
    <source>
        <strain evidence="14">KU_S4_2022</strain>
        <tissue evidence="14">Muscle</tissue>
    </source>
</reference>
<name>A0A9Q0EJA2_9TELE</name>
<dbReference type="InterPro" id="IPR055391">
    <property type="entry name" value="BROMI_N"/>
</dbReference>
<keyword evidence="5" id="KW-0969">Cilium</keyword>
<dbReference type="GO" id="GO:0005737">
    <property type="term" value="C:cytoplasm"/>
    <property type="evidence" value="ECO:0007669"/>
    <property type="project" value="UniProtKB-SubCell"/>
</dbReference>
<dbReference type="PANTHER" id="PTHR13465">
    <property type="entry name" value="UPF0183 PROTEIN"/>
    <property type="match status" value="1"/>
</dbReference>
<dbReference type="InterPro" id="IPR055392">
    <property type="entry name" value="BROMI_C"/>
</dbReference>
<dbReference type="Pfam" id="PF23431">
    <property type="entry name" value="BROMI_N"/>
    <property type="match status" value="1"/>
</dbReference>
<dbReference type="InterPro" id="IPR035969">
    <property type="entry name" value="Rab-GAP_TBC_sf"/>
</dbReference>
<dbReference type="Proteomes" id="UP001148018">
    <property type="component" value="Unassembled WGS sequence"/>
</dbReference>
<keyword evidence="4" id="KW-0963">Cytoplasm</keyword>
<dbReference type="Pfam" id="PF23440">
    <property type="entry name" value="BROMI_C"/>
    <property type="match status" value="1"/>
</dbReference>
<feature type="region of interest" description="Disordered" evidence="10">
    <location>
        <begin position="132"/>
        <end position="155"/>
    </location>
</feature>
<dbReference type="FunFam" id="1.10.472.80:FF:000031">
    <property type="entry name" value="TBC1 domain family, member 32"/>
    <property type="match status" value="1"/>
</dbReference>
<evidence type="ECO:0000256" key="10">
    <source>
        <dbReference type="SAM" id="MobiDB-lite"/>
    </source>
</evidence>
<evidence type="ECO:0000256" key="7">
    <source>
        <dbReference type="ARBA" id="ARBA00054310"/>
    </source>
</evidence>
<dbReference type="InterPro" id="IPR032735">
    <property type="entry name" value="BROMI_M"/>
</dbReference>
<gene>
    <name evidence="14" type="ORF">NHX12_026154</name>
</gene>
<keyword evidence="3" id="KW-0217">Developmental protein</keyword>
<evidence type="ECO:0000256" key="3">
    <source>
        <dbReference type="ARBA" id="ARBA00022473"/>
    </source>
</evidence>
<feature type="domain" description="BROMI middle region" evidence="11">
    <location>
        <begin position="169"/>
        <end position="405"/>
    </location>
</feature>
<evidence type="ECO:0000256" key="9">
    <source>
        <dbReference type="ARBA" id="ARBA00075916"/>
    </source>
</evidence>
<dbReference type="Pfam" id="PF14961">
    <property type="entry name" value="BROMI"/>
    <property type="match status" value="3"/>
</dbReference>
<keyword evidence="15" id="KW-1185">Reference proteome</keyword>
<organism evidence="14 15">
    <name type="scientific">Muraenolepis orangiensis</name>
    <name type="common">Patagonian moray cod</name>
    <dbReference type="NCBI Taxonomy" id="630683"/>
    <lineage>
        <taxon>Eukaryota</taxon>
        <taxon>Metazoa</taxon>
        <taxon>Chordata</taxon>
        <taxon>Craniata</taxon>
        <taxon>Vertebrata</taxon>
        <taxon>Euteleostomi</taxon>
        <taxon>Actinopterygii</taxon>
        <taxon>Neopterygii</taxon>
        <taxon>Teleostei</taxon>
        <taxon>Neoteleostei</taxon>
        <taxon>Acanthomorphata</taxon>
        <taxon>Zeiogadaria</taxon>
        <taxon>Gadariae</taxon>
        <taxon>Gadiformes</taxon>
        <taxon>Muraenolepidoidei</taxon>
        <taxon>Muraenolepididae</taxon>
        <taxon>Muraenolepis</taxon>
    </lineage>
</organism>
<dbReference type="GO" id="GO:0005929">
    <property type="term" value="C:cilium"/>
    <property type="evidence" value="ECO:0007669"/>
    <property type="project" value="UniProtKB-SubCell"/>
</dbReference>
<feature type="domain" description="BROMI C-terminal Rab TBC-like" evidence="13">
    <location>
        <begin position="921"/>
        <end position="1342"/>
    </location>
</feature>
<evidence type="ECO:0000256" key="8">
    <source>
        <dbReference type="ARBA" id="ARBA00067690"/>
    </source>
</evidence>
<evidence type="ECO:0000256" key="5">
    <source>
        <dbReference type="ARBA" id="ARBA00023069"/>
    </source>
</evidence>
<evidence type="ECO:0000259" key="11">
    <source>
        <dbReference type="Pfam" id="PF14961"/>
    </source>
</evidence>
<dbReference type="SUPFAM" id="SSF58104">
    <property type="entry name" value="Methyl-accepting chemotaxis protein (MCP) signaling domain"/>
    <property type="match status" value="1"/>
</dbReference>
<evidence type="ECO:0000256" key="2">
    <source>
        <dbReference type="ARBA" id="ARBA00004496"/>
    </source>
</evidence>
<evidence type="ECO:0000259" key="12">
    <source>
        <dbReference type="Pfam" id="PF23431"/>
    </source>
</evidence>
<feature type="domain" description="BROMI middle region" evidence="11">
    <location>
        <begin position="539"/>
        <end position="706"/>
    </location>
</feature>
<feature type="domain" description="BROMI N-terminal" evidence="12">
    <location>
        <begin position="12"/>
        <end position="134"/>
    </location>
</feature>
<evidence type="ECO:0000256" key="4">
    <source>
        <dbReference type="ARBA" id="ARBA00022490"/>
    </source>
</evidence>
<comment type="caution">
    <text evidence="14">The sequence shown here is derived from an EMBL/GenBank/DDBJ whole genome shotgun (WGS) entry which is preliminary data.</text>
</comment>
<sequence length="1347" mass="154297">MSHFSTEDEAELQYLLRQLLKSTKDRISGAPSIECAEEILLHLEETDKNFHNYEFVRYLRQHVDRSLGVVVEAETEHSAAGDTLGSAHDIHGVTRRTRDSAEYKQMMQGLKNTMSMVVESLINKFEEDQLRKEEMDRDNLHGPSESHFNDNGSDSDSSFNHSYAFIKQEQLQELAEQLDSGQPKEVRWEALQKLCCAPPSDVLSCESWGSLRASLSAALDDPDPDLSDKVLKFFAKTSSSSPFNLTREIYSSLANSLEGYFLTHKLSLPIGSDGIDVTRPDISRLLKQKEMPSFWIRHPEKYMEEVIESTFSLLSVHADLGLASPGTEKALEPVHLLALLDIKATWFNKWMHSYYSRAVIFRLLEKKYKTLVVAAVEQCLQHNTDCEHRTHETTDACHSMEQQNILIYTNGRKLFPIKIKKHKDPFSLTDLVVTLINIMYQNPQPPRTDPSHIHHMYYQVHHMYYQIHHMLYHQIHHMYHQIHHMYYQIHHMYYQVHHMYYQVHHMYYQIHHMYYQIHHMYYQIHHMYHQIHHMYYQIHHMYHQIHHMYYQVHHMYYQIHHMYYQVHHMYYQVHHMYYQVHHMYYQIHHMLYHQIHHMYYQVHHMFFYQDPLGPRLCSCGPESLVTEVLWMLCERTESAVECIYQSPVIETLLAPLIRLLNGEQAKLKSPGVTLTHIADVLARIANTDRGLSLFLYDKNLDLANNKGQMYNTCEGLQVLRPYGLHAFIAAALKEASAMSTPVCAPVPGSSSCTATLETQTIACPSPVWEETLQDSLLHFASTPKGLLLLHSTGALDHCVAYMFSRFIKKLQVSHCEKFGYGVMMTQVAATAPGVMALRDSGYVQALVVQLWAVLECGREDLRVVPPTSTPMDPIDGSCLKSFLSLVNLLWSPHSVWGLVGGRPLPQKTAYSFREVPSSIVSQYAICSMLLLRQKENLTEPAGAEGQLIIDSLSVERNHVLVRVCAVGGPTERKLPPRALQEGPDPYPWPMFLSYPSPPPQCYTLYSAALNDSKQDSEISAFLASSSDPGKEDQWMAACRKQYCKAMSTTSTGLTGAVLSRLLEKAVSVSTARDHFFAPAHYKANESSVASVELSSVQQLGVNICVRYGRSLGLLKEECAKELALLLKHTRLFLSAQQASVPTHPNSASIKNSHQGQDWLAATVFLIMAGDVDKTLCWLVDFSSLLCSAFIWPARMHSSVHLPAEVAASGIPPVYWCTAHYVEMLLKAEVPLVHSAFRMSGFTPSQICLQWLNQCFWNYLDWPQVCHYVSTCVLMGPDYQVYVCVAVLKHLQPDILQHTQSQELQVYLKEEPVVGFRFQDYLEFMGELEGRYRSTVLSDMKSVTLPLA</sequence>
<keyword evidence="6" id="KW-0966">Cell projection</keyword>
<dbReference type="OrthoDB" id="1668230at2759"/>
<accession>A0A9Q0EJA2</accession>
<dbReference type="PANTHER" id="PTHR13465:SF3">
    <property type="entry name" value="PROTEIN BROAD-MINDED"/>
    <property type="match status" value="1"/>
</dbReference>